<evidence type="ECO:0000313" key="2">
    <source>
        <dbReference type="EMBL" id="NJQ05498.1"/>
    </source>
</evidence>
<name>A0A7X6CZX5_9ACTN</name>
<accession>A0A7X6CZX5</accession>
<feature type="region of interest" description="Disordered" evidence="1">
    <location>
        <begin position="90"/>
        <end position="126"/>
    </location>
</feature>
<feature type="region of interest" description="Disordered" evidence="1">
    <location>
        <begin position="188"/>
        <end position="218"/>
    </location>
</feature>
<sequence>MTRRQAAADRIWVGSRLVGARAETALTGWVAASPGKKGRLGLRWGAVGRLTTLLAAGWTGVAVIDQFTGLLWVATGAWLYAAVRAGKPAVPPAAEEEPTSATAEEAPADEVDDTPEEEAAEPSPEERHAALLAWIRRVADDRPAVHLADLLADAHARDALVDHDVTALRTRLEARGITVHRQISVGGRKRPGVRLAELPPSPSPVAAPDPSTQASTAA</sequence>
<protein>
    <submittedName>
        <fullName evidence="2">Uncharacterized protein</fullName>
    </submittedName>
</protein>
<comment type="caution">
    <text evidence="2">The sequence shown here is derived from an EMBL/GenBank/DDBJ whole genome shotgun (WGS) entry which is preliminary data.</text>
</comment>
<gene>
    <name evidence="2" type="ORF">HCN56_07890</name>
</gene>
<evidence type="ECO:0000256" key="1">
    <source>
        <dbReference type="SAM" id="MobiDB-lite"/>
    </source>
</evidence>
<proteinExistence type="predicted"/>
<feature type="compositionally biased region" description="Acidic residues" evidence="1">
    <location>
        <begin position="106"/>
        <end position="120"/>
    </location>
</feature>
<reference evidence="2 3" key="1">
    <citation type="submission" date="2020-03" db="EMBL/GenBank/DDBJ databases">
        <title>Draft genome of Streptomyces sp. ventii, isolated from the Axial Seamount in the Pacific Ocean, and resequencing of the two type strains Streptomyces lonarensis strain NCL 716 and Streptomyces bohaiensis strain 11A07.</title>
        <authorList>
            <person name="Loughran R.M."/>
            <person name="Pfannmuller K.M."/>
            <person name="Wasson B.J."/>
            <person name="Deadmond M.C."/>
            <person name="Paddock B.E."/>
            <person name="Koyack M.J."/>
            <person name="Gallegos D.A."/>
            <person name="Mitchell E.A."/>
            <person name="Ushijima B."/>
            <person name="Saw J.H."/>
            <person name="Mcphail K.L."/>
            <person name="Videau P."/>
        </authorList>
    </citation>
    <scope>NUCLEOTIDE SEQUENCE [LARGE SCALE GENOMIC DNA]</scope>
    <source>
        <strain evidence="2 3">NCL716</strain>
    </source>
</reference>
<dbReference type="AlphaFoldDB" id="A0A7X6CZX5"/>
<dbReference type="Proteomes" id="UP000578686">
    <property type="component" value="Unassembled WGS sequence"/>
</dbReference>
<keyword evidence="3" id="KW-1185">Reference proteome</keyword>
<dbReference type="EMBL" id="JAAVJD010000039">
    <property type="protein sequence ID" value="NJQ05498.1"/>
    <property type="molecule type" value="Genomic_DNA"/>
</dbReference>
<dbReference type="RefSeq" id="WP_167968781.1">
    <property type="nucleotide sequence ID" value="NZ_BHZG01000563.1"/>
</dbReference>
<evidence type="ECO:0000313" key="3">
    <source>
        <dbReference type="Proteomes" id="UP000578686"/>
    </source>
</evidence>
<organism evidence="2 3">
    <name type="scientific">Streptomyces lonarensis</name>
    <dbReference type="NCBI Taxonomy" id="700599"/>
    <lineage>
        <taxon>Bacteria</taxon>
        <taxon>Bacillati</taxon>
        <taxon>Actinomycetota</taxon>
        <taxon>Actinomycetes</taxon>
        <taxon>Kitasatosporales</taxon>
        <taxon>Streptomycetaceae</taxon>
        <taxon>Streptomyces</taxon>
    </lineage>
</organism>